<proteinExistence type="inferred from homology"/>
<organism evidence="7 8">
    <name type="scientific">Paenibacillus gansuensis</name>
    <dbReference type="NCBI Taxonomy" id="306542"/>
    <lineage>
        <taxon>Bacteria</taxon>
        <taxon>Bacillati</taxon>
        <taxon>Bacillota</taxon>
        <taxon>Bacilli</taxon>
        <taxon>Bacillales</taxon>
        <taxon>Paenibacillaceae</taxon>
        <taxon>Paenibacillus</taxon>
    </lineage>
</organism>
<dbReference type="Pfam" id="PF03636">
    <property type="entry name" value="Glyco_hydro_65N"/>
    <property type="match status" value="1"/>
</dbReference>
<evidence type="ECO:0000313" key="8">
    <source>
        <dbReference type="Proteomes" id="UP001597541"/>
    </source>
</evidence>
<gene>
    <name evidence="7" type="ORF">ACFSUF_08385</name>
</gene>
<dbReference type="Gene3D" id="2.60.420.10">
    <property type="entry name" value="Maltose phosphorylase, domain 3"/>
    <property type="match status" value="1"/>
</dbReference>
<accession>A0ABW5PC50</accession>
<dbReference type="InterPro" id="IPR008928">
    <property type="entry name" value="6-hairpin_glycosidase_sf"/>
</dbReference>
<evidence type="ECO:0000256" key="3">
    <source>
        <dbReference type="ARBA" id="ARBA00022679"/>
    </source>
</evidence>
<dbReference type="InterPro" id="IPR012341">
    <property type="entry name" value="6hp_glycosidase-like_sf"/>
</dbReference>
<feature type="domain" description="Glycoside hydrolase family 65 C-terminal" evidence="5">
    <location>
        <begin position="708"/>
        <end position="765"/>
    </location>
</feature>
<dbReference type="PANTHER" id="PTHR11051">
    <property type="entry name" value="GLYCOSYL HYDROLASE-RELATED"/>
    <property type="match status" value="1"/>
</dbReference>
<dbReference type="Pfam" id="PF03632">
    <property type="entry name" value="Glyco_hydro_65m"/>
    <property type="match status" value="1"/>
</dbReference>
<dbReference type="InterPro" id="IPR005194">
    <property type="entry name" value="Glyco_hydro_65_C"/>
</dbReference>
<evidence type="ECO:0000256" key="1">
    <source>
        <dbReference type="ARBA" id="ARBA00006768"/>
    </source>
</evidence>
<sequence length="775" mass="88589">MLQYDYGSGEERGWILSESNFDSGMLGKGESIMALGNGYMGIRSAYEESYLQQKRNTFIAGTFNKFDGHEPTELPNVPDVAEMKIVLNKEHFSLEKGVIETYRRNLHLDTGELVRTVVWQSPLGNRYRLQFRRFVSLENKHLTGTEVEITSLTGSCTIEITSGINGQLTNTGAQHFREGEKRIYNRQVLEMLQTTTESNIDFLVYSAHHWRIDGEEILVEPAATMSRRRIDASYSYTAAEGQTVSVEKLSMYYTSRDLQTQDMATAELRQYALETSTAEFAKGYHALFSESRNRWKQYWEDVDIQLDSPNVFDQLSIRFAQYHLLIMTPAHDTRFGIGAKGLTGEGYKGHSFWDSEIFILPYFLYNYPDLARGLLEYRYHTLDGARKKARENGYEGAMYPWESGFTGEEETPVWGAANVVTGTATKIWSGFIEQHITADIAYAVWQYFTATRDDEFMDRCGSEMLFETAAFWASRVEWDEAKDAYVIKNVIGPDEYKEHVDNNAFTNYMAQWNIATAAAHYLDIRENRPDVYERLNTALLLDERYPKWLELADRLYLPAPREEDGVVPQDDTYLSKPVIDITKYKRASSVQTILRDYSRDQVIGMQISKQADLVMLMYLMNDRFNEEVQESNWKYYESKTIHDSSLSMAVHSITANRFGDREAAYECFAEAAAIDLGPNMKSSDEGIHAASLGGIWKSIVFGFGGVHMKDGELHLNPRLPESWTRLTFPLMWRGKRLTVTVTPGELEVRSDSAGEFTILSGNKTYAVNGSLKIKL</sequence>
<feature type="domain" description="Glycoside hydrolase family 65 N-terminal" evidence="6">
    <location>
        <begin position="18"/>
        <end position="256"/>
    </location>
</feature>
<comment type="caution">
    <text evidence="7">The sequence shown here is derived from an EMBL/GenBank/DDBJ whole genome shotgun (WGS) entry which is preliminary data.</text>
</comment>
<evidence type="ECO:0000256" key="2">
    <source>
        <dbReference type="ARBA" id="ARBA00022676"/>
    </source>
</evidence>
<dbReference type="InterPro" id="IPR005196">
    <property type="entry name" value="Glyco_hydro_65_N"/>
</dbReference>
<dbReference type="RefSeq" id="WP_377602002.1">
    <property type="nucleotide sequence ID" value="NZ_JBHUME010000007.1"/>
</dbReference>
<dbReference type="GO" id="GO:0016787">
    <property type="term" value="F:hydrolase activity"/>
    <property type="evidence" value="ECO:0007669"/>
    <property type="project" value="UniProtKB-KW"/>
</dbReference>
<dbReference type="Proteomes" id="UP001597541">
    <property type="component" value="Unassembled WGS sequence"/>
</dbReference>
<dbReference type="InterPro" id="IPR005195">
    <property type="entry name" value="Glyco_hydro_65_M"/>
</dbReference>
<keyword evidence="2" id="KW-0328">Glycosyltransferase</keyword>
<reference evidence="8" key="1">
    <citation type="journal article" date="2019" name="Int. J. Syst. Evol. Microbiol.">
        <title>The Global Catalogue of Microorganisms (GCM) 10K type strain sequencing project: providing services to taxonomists for standard genome sequencing and annotation.</title>
        <authorList>
            <consortium name="The Broad Institute Genomics Platform"/>
            <consortium name="The Broad Institute Genome Sequencing Center for Infectious Disease"/>
            <person name="Wu L."/>
            <person name="Ma J."/>
        </authorList>
    </citation>
    <scope>NUCLEOTIDE SEQUENCE [LARGE SCALE GENOMIC DNA]</scope>
    <source>
        <strain evidence="8">KCTC 3950</strain>
    </source>
</reference>
<feature type="domain" description="Glycoside hydrolase family 65 central catalytic" evidence="4">
    <location>
        <begin position="318"/>
        <end position="697"/>
    </location>
</feature>
<evidence type="ECO:0000259" key="5">
    <source>
        <dbReference type="Pfam" id="PF03633"/>
    </source>
</evidence>
<comment type="similarity">
    <text evidence="1">Belongs to the glycosyl hydrolase 65 family.</text>
</comment>
<dbReference type="Gene3D" id="2.70.98.40">
    <property type="entry name" value="Glycoside hydrolase, family 65, N-terminal domain"/>
    <property type="match status" value="1"/>
</dbReference>
<keyword evidence="8" id="KW-1185">Reference proteome</keyword>
<name>A0ABW5PC50_9BACL</name>
<dbReference type="PANTHER" id="PTHR11051:SF8">
    <property type="entry name" value="PROTEIN-GLUCOSYLGALACTOSYLHYDROXYLYSINE GLUCOSIDASE"/>
    <property type="match status" value="1"/>
</dbReference>
<protein>
    <submittedName>
        <fullName evidence="7">Glycoside hydrolase family 65 protein</fullName>
    </submittedName>
</protein>
<dbReference type="InterPro" id="IPR037018">
    <property type="entry name" value="GH65_N"/>
</dbReference>
<dbReference type="PIRSF" id="PIRSF036289">
    <property type="entry name" value="Glycosyl_hydrolase_malt_phosph"/>
    <property type="match status" value="1"/>
</dbReference>
<dbReference type="EMBL" id="JBHUME010000007">
    <property type="protein sequence ID" value="MFD2612436.1"/>
    <property type="molecule type" value="Genomic_DNA"/>
</dbReference>
<dbReference type="Gene3D" id="1.50.10.10">
    <property type="match status" value="1"/>
</dbReference>
<evidence type="ECO:0000259" key="6">
    <source>
        <dbReference type="Pfam" id="PF03636"/>
    </source>
</evidence>
<evidence type="ECO:0000259" key="4">
    <source>
        <dbReference type="Pfam" id="PF03632"/>
    </source>
</evidence>
<dbReference type="InterPro" id="IPR017045">
    <property type="entry name" value="Malt_Pase/Glycosyl_Hdrlase"/>
</dbReference>
<dbReference type="Pfam" id="PF03633">
    <property type="entry name" value="Glyco_hydro_65C"/>
    <property type="match status" value="1"/>
</dbReference>
<evidence type="ECO:0000313" key="7">
    <source>
        <dbReference type="EMBL" id="MFD2612436.1"/>
    </source>
</evidence>
<dbReference type="SUPFAM" id="SSF48208">
    <property type="entry name" value="Six-hairpin glycosidases"/>
    <property type="match status" value="1"/>
</dbReference>
<dbReference type="InterPro" id="IPR011013">
    <property type="entry name" value="Gal_mutarotase_sf_dom"/>
</dbReference>
<keyword evidence="7" id="KW-0378">Hydrolase</keyword>
<dbReference type="SUPFAM" id="SSF74650">
    <property type="entry name" value="Galactose mutarotase-like"/>
    <property type="match status" value="1"/>
</dbReference>
<keyword evidence="3" id="KW-0808">Transferase</keyword>